<accession>A0A1T3NJL9</accession>
<evidence type="ECO:0000313" key="2">
    <source>
        <dbReference type="Proteomes" id="UP000190037"/>
    </source>
</evidence>
<gene>
    <name evidence="1" type="ORF">B4N89_45820</name>
</gene>
<dbReference type="SUPFAM" id="SSF101386">
    <property type="entry name" value="all-alpha NTP pyrophosphatases"/>
    <property type="match status" value="1"/>
</dbReference>
<dbReference type="OrthoDB" id="3785106at2"/>
<dbReference type="STRING" id="159449.B4N89_45820"/>
<organism evidence="1 2">
    <name type="scientific">Embleya scabrispora</name>
    <dbReference type="NCBI Taxonomy" id="159449"/>
    <lineage>
        <taxon>Bacteria</taxon>
        <taxon>Bacillati</taxon>
        <taxon>Actinomycetota</taxon>
        <taxon>Actinomycetes</taxon>
        <taxon>Kitasatosporales</taxon>
        <taxon>Streptomycetaceae</taxon>
        <taxon>Embleya</taxon>
    </lineage>
</organism>
<proteinExistence type="predicted"/>
<evidence type="ECO:0000313" key="1">
    <source>
        <dbReference type="EMBL" id="OPC76890.1"/>
    </source>
</evidence>
<dbReference type="CDD" id="cd11533">
    <property type="entry name" value="NTP-PPase_Af0060_like"/>
    <property type="match status" value="1"/>
</dbReference>
<name>A0A1T3NJL9_9ACTN</name>
<keyword evidence="2" id="KW-1185">Reference proteome</keyword>
<dbReference type="EMBL" id="MWQN01000005">
    <property type="protein sequence ID" value="OPC76890.1"/>
    <property type="molecule type" value="Genomic_DNA"/>
</dbReference>
<dbReference type="InterPro" id="IPR044548">
    <property type="entry name" value="AF0060_NTP-PPase_MazG-like"/>
</dbReference>
<dbReference type="AlphaFoldDB" id="A0A1T3NJL9"/>
<dbReference type="Proteomes" id="UP000190037">
    <property type="component" value="Unassembled WGS sequence"/>
</dbReference>
<reference evidence="1 2" key="1">
    <citation type="submission" date="2017-03" db="EMBL/GenBank/DDBJ databases">
        <title>Draft genome sequence of Streptomyces scabrisporus NF3, endophyte isolated from Amphipterygium adstringens.</title>
        <authorList>
            <person name="Vazquez M."/>
            <person name="Ceapa C.D."/>
            <person name="Rodriguez Luna D."/>
            <person name="Sanchez Esquivel S."/>
        </authorList>
    </citation>
    <scope>NUCLEOTIDE SEQUENCE [LARGE SCALE GENOMIC DNA]</scope>
    <source>
        <strain evidence="1 2">NF3</strain>
    </source>
</reference>
<protein>
    <recommendedName>
        <fullName evidence="3">NTP pyrophosphohydrolase MazG putative catalytic core domain-containing protein</fullName>
    </recommendedName>
</protein>
<comment type="caution">
    <text evidence="1">The sequence shown here is derived from an EMBL/GenBank/DDBJ whole genome shotgun (WGS) entry which is preliminary data.</text>
</comment>
<dbReference type="Gene3D" id="1.10.287.1080">
    <property type="entry name" value="MazG-like"/>
    <property type="match status" value="1"/>
</dbReference>
<sequence>MDADTWAAIEQLRRWLDAHHHAAGDDPVPLRILKIMEEAGEVAAAYHGVLGANPRKGVTHTLDDVRLELCDVIATAAVALATLCPDPQAEFRRHLDHLVQRALPPNTPRP</sequence>
<evidence type="ECO:0008006" key="3">
    <source>
        <dbReference type="Google" id="ProtNLM"/>
    </source>
</evidence>